<keyword evidence="3 7" id="KW-0812">Transmembrane</keyword>
<evidence type="ECO:0000256" key="4">
    <source>
        <dbReference type="ARBA" id="ARBA00022989"/>
    </source>
</evidence>
<evidence type="ECO:0000256" key="6">
    <source>
        <dbReference type="ARBA" id="ARBA00038076"/>
    </source>
</evidence>
<keyword evidence="5 7" id="KW-0472">Membrane</keyword>
<evidence type="ECO:0000313" key="9">
    <source>
        <dbReference type="EMBL" id="SCF16694.1"/>
    </source>
</evidence>
<dbReference type="GO" id="GO:0022857">
    <property type="term" value="F:transmembrane transporter activity"/>
    <property type="evidence" value="ECO:0007669"/>
    <property type="project" value="TreeGrafter"/>
</dbReference>
<name>A0A1C4Y7K0_9ACTN</name>
<feature type="transmembrane region" description="Helical" evidence="7">
    <location>
        <begin position="752"/>
        <end position="775"/>
    </location>
</feature>
<evidence type="ECO:0000256" key="7">
    <source>
        <dbReference type="SAM" id="Phobius"/>
    </source>
</evidence>
<comment type="subcellular location">
    <subcellularLocation>
        <location evidence="1">Cell membrane</location>
        <topology evidence="1">Multi-pass membrane protein</topology>
    </subcellularLocation>
</comment>
<proteinExistence type="inferred from homology"/>
<reference evidence="10" key="1">
    <citation type="submission" date="2016-06" db="EMBL/GenBank/DDBJ databases">
        <authorList>
            <person name="Varghese N."/>
            <person name="Submissions Spin"/>
        </authorList>
    </citation>
    <scope>NUCLEOTIDE SEQUENCE [LARGE SCALE GENOMIC DNA]</scope>
    <source>
        <strain evidence="10">DSM 45160</strain>
    </source>
</reference>
<feature type="domain" description="ABC3 transporter permease C-terminal" evidence="8">
    <location>
        <begin position="252"/>
        <end position="360"/>
    </location>
</feature>
<sequence>MSRAVLVGPWRVALRIARRSALRHRGRSALILLMLLIPAYAGTVLTASWSNLSGTSAQETTFTLGSADLIIDAASLPEIEAALPSGSVTTGLTQARTVVRTPDGLRTSQYEAADPNNALHHGRYVLRAGRAPDGPSEVAVTRAMADELGVRAGSRITAGMPQRDLTVVGVIDWSRSLRASGLLVPRDFPLSAARSKLMVQLPNDDEWLPPRTDVGSATMSVLSRTDMAPTAGERQMEAATAVLVVSFAGAQLVLLVGAAFLVGAARQRRELAVVAAAGATRRQVRLVVLAGGLLLGALAAAAGVILGLSTFAAAGPLIERIADHPLIDVSMPAWQLVGVVGVTVAIAVLATLLPARAIRQRFVRGALGGQRDQSRLDAAGAVAAVGLIGVGTLALVVSGTPQGRSMVLAAGGIALLLGVVACTPALVQATGRLAGELPMPARLAVRHAVRHRLRTSAAMGAVIAAVAGSVALALAGAARGEAAPTRVEARPGQVLMPVEAAEVLGPVGLNRMTAALPTRAAVTLRTATNLHANIAYQNLPGSPTDPSAMVGAEQRDIAVGTADIVQVVTGRGATDAERVALEHGDAVAFNDTLVATGNVVLSAVGQAPTSVPAVVATRGEYFTKLPGLLISPETAQRLGVDAQPRLIVVDTTRTPTQAELAEANEVLLRAQLTAAKPAPSPLIIETAAATGQSSRQVTTMFYVLAAVSALVTIVASTVAVGLAAVELRPDMATMAAVGATPRIRRSITVTQALVIAGVGAVLGLIAGIGPAAAYVSYSTELRWHVPWTALLIIVLVPPALAMAVAVRLARGKLPLVRRAS</sequence>
<feature type="transmembrane region" description="Helical" evidence="7">
    <location>
        <begin position="376"/>
        <end position="400"/>
    </location>
</feature>
<evidence type="ECO:0000256" key="2">
    <source>
        <dbReference type="ARBA" id="ARBA00022475"/>
    </source>
</evidence>
<dbReference type="Pfam" id="PF02687">
    <property type="entry name" value="FtsX"/>
    <property type="match status" value="2"/>
</dbReference>
<feature type="transmembrane region" description="Helical" evidence="7">
    <location>
        <begin position="456"/>
        <end position="478"/>
    </location>
</feature>
<dbReference type="PANTHER" id="PTHR30572">
    <property type="entry name" value="MEMBRANE COMPONENT OF TRANSPORTER-RELATED"/>
    <property type="match status" value="1"/>
</dbReference>
<organism evidence="9 10">
    <name type="scientific">Micromonospora chokoriensis</name>
    <dbReference type="NCBI Taxonomy" id="356851"/>
    <lineage>
        <taxon>Bacteria</taxon>
        <taxon>Bacillati</taxon>
        <taxon>Actinomycetota</taxon>
        <taxon>Actinomycetes</taxon>
        <taxon>Micromonosporales</taxon>
        <taxon>Micromonosporaceae</taxon>
        <taxon>Micromonospora</taxon>
    </lineage>
</organism>
<feature type="transmembrane region" description="Helical" evidence="7">
    <location>
        <begin position="241"/>
        <end position="265"/>
    </location>
</feature>
<feature type="transmembrane region" description="Helical" evidence="7">
    <location>
        <begin position="333"/>
        <end position="355"/>
    </location>
</feature>
<evidence type="ECO:0000256" key="5">
    <source>
        <dbReference type="ARBA" id="ARBA00023136"/>
    </source>
</evidence>
<keyword evidence="10" id="KW-1185">Reference proteome</keyword>
<dbReference type="EMBL" id="LT607409">
    <property type="protein sequence ID" value="SCF16694.1"/>
    <property type="molecule type" value="Genomic_DNA"/>
</dbReference>
<dbReference type="InterPro" id="IPR050250">
    <property type="entry name" value="Macrolide_Exporter_MacB"/>
</dbReference>
<comment type="similarity">
    <text evidence="6">Belongs to the ABC-4 integral membrane protein family.</text>
</comment>
<dbReference type="PANTHER" id="PTHR30572:SF4">
    <property type="entry name" value="ABC TRANSPORTER PERMEASE YTRF"/>
    <property type="match status" value="1"/>
</dbReference>
<evidence type="ECO:0000313" key="10">
    <source>
        <dbReference type="Proteomes" id="UP000198224"/>
    </source>
</evidence>
<feature type="transmembrane region" description="Helical" evidence="7">
    <location>
        <begin position="700"/>
        <end position="725"/>
    </location>
</feature>
<dbReference type="Proteomes" id="UP000198224">
    <property type="component" value="Chromosome I"/>
</dbReference>
<evidence type="ECO:0000256" key="3">
    <source>
        <dbReference type="ARBA" id="ARBA00022692"/>
    </source>
</evidence>
<evidence type="ECO:0000256" key="1">
    <source>
        <dbReference type="ARBA" id="ARBA00004651"/>
    </source>
</evidence>
<feature type="domain" description="ABC3 transporter permease C-terminal" evidence="8">
    <location>
        <begin position="703"/>
        <end position="805"/>
    </location>
</feature>
<evidence type="ECO:0000259" key="8">
    <source>
        <dbReference type="Pfam" id="PF02687"/>
    </source>
</evidence>
<dbReference type="InterPro" id="IPR003838">
    <property type="entry name" value="ABC3_permease_C"/>
</dbReference>
<dbReference type="AlphaFoldDB" id="A0A1C4Y7K0"/>
<gene>
    <name evidence="9" type="ORF">GA0070612_4386</name>
</gene>
<keyword evidence="2" id="KW-1003">Cell membrane</keyword>
<feature type="transmembrane region" description="Helical" evidence="7">
    <location>
        <begin position="787"/>
        <end position="809"/>
    </location>
</feature>
<keyword evidence="4 7" id="KW-1133">Transmembrane helix</keyword>
<dbReference type="GO" id="GO:0005886">
    <property type="term" value="C:plasma membrane"/>
    <property type="evidence" value="ECO:0007669"/>
    <property type="project" value="UniProtKB-SubCell"/>
</dbReference>
<protein>
    <submittedName>
        <fullName evidence="9">Putative ABC transport system permease protein</fullName>
    </submittedName>
</protein>
<accession>A0A1C4Y7K0</accession>
<dbReference type="RefSeq" id="WP_231924291.1">
    <property type="nucleotide sequence ID" value="NZ_LT607409.1"/>
</dbReference>
<feature type="transmembrane region" description="Helical" evidence="7">
    <location>
        <begin position="286"/>
        <end position="313"/>
    </location>
</feature>
<feature type="transmembrane region" description="Helical" evidence="7">
    <location>
        <begin position="406"/>
        <end position="427"/>
    </location>
</feature>